<dbReference type="EMBL" id="BTGU01000025">
    <property type="protein sequence ID" value="GMN47256.1"/>
    <property type="molecule type" value="Genomic_DNA"/>
</dbReference>
<evidence type="ECO:0000313" key="2">
    <source>
        <dbReference type="Proteomes" id="UP001187192"/>
    </source>
</evidence>
<name>A0AA88ATB7_FICCA</name>
<protein>
    <submittedName>
        <fullName evidence="1">Uncharacterized protein</fullName>
    </submittedName>
</protein>
<evidence type="ECO:0000313" key="1">
    <source>
        <dbReference type="EMBL" id="GMN47256.1"/>
    </source>
</evidence>
<gene>
    <name evidence="1" type="ORF">TIFTF001_016444</name>
</gene>
<reference evidence="1" key="1">
    <citation type="submission" date="2023-07" db="EMBL/GenBank/DDBJ databases">
        <title>draft genome sequence of fig (Ficus carica).</title>
        <authorList>
            <person name="Takahashi T."/>
            <person name="Nishimura K."/>
        </authorList>
    </citation>
    <scope>NUCLEOTIDE SEQUENCE</scope>
</reference>
<dbReference type="AlphaFoldDB" id="A0AA88ATB7"/>
<keyword evidence="2" id="KW-1185">Reference proteome</keyword>
<organism evidence="1 2">
    <name type="scientific">Ficus carica</name>
    <name type="common">Common fig</name>
    <dbReference type="NCBI Taxonomy" id="3494"/>
    <lineage>
        <taxon>Eukaryota</taxon>
        <taxon>Viridiplantae</taxon>
        <taxon>Streptophyta</taxon>
        <taxon>Embryophyta</taxon>
        <taxon>Tracheophyta</taxon>
        <taxon>Spermatophyta</taxon>
        <taxon>Magnoliopsida</taxon>
        <taxon>eudicotyledons</taxon>
        <taxon>Gunneridae</taxon>
        <taxon>Pentapetalae</taxon>
        <taxon>rosids</taxon>
        <taxon>fabids</taxon>
        <taxon>Rosales</taxon>
        <taxon>Moraceae</taxon>
        <taxon>Ficeae</taxon>
        <taxon>Ficus</taxon>
    </lineage>
</organism>
<comment type="caution">
    <text evidence="1">The sequence shown here is derived from an EMBL/GenBank/DDBJ whole genome shotgun (WGS) entry which is preliminary data.</text>
</comment>
<sequence length="194" mass="21929">MISLGSKVTYSNRMGYHCNAISLKVTCLGETSNSGFSIRFGPWFELDRAGRPNHSMAARQGTYTYVMLIVVLAERKLTTYVYAVVKYGNGLRRVGRYSHPPPQPFIEHQWNSISIFIFFDEVIFSAPPTFHRASMEVCRHLRLLRQGHFCPNLPSSINGGPSASLSSLARSSLPPPTFHRASMQVRPHLQLFRQ</sequence>
<accession>A0AA88ATB7</accession>
<proteinExistence type="predicted"/>
<dbReference type="Proteomes" id="UP001187192">
    <property type="component" value="Unassembled WGS sequence"/>
</dbReference>